<dbReference type="Gene3D" id="3.10.290.10">
    <property type="entry name" value="RNA-binding S4 domain"/>
    <property type="match status" value="1"/>
</dbReference>
<organism evidence="9">
    <name type="scientific">Thermogemmatispora argillosa</name>
    <dbReference type="NCBI Taxonomy" id="2045280"/>
    <lineage>
        <taxon>Bacteria</taxon>
        <taxon>Bacillati</taxon>
        <taxon>Chloroflexota</taxon>
        <taxon>Ktedonobacteria</taxon>
        <taxon>Thermogemmatisporales</taxon>
        <taxon>Thermogemmatisporaceae</taxon>
        <taxon>Thermogemmatispora</taxon>
    </lineage>
</organism>
<dbReference type="InterPro" id="IPR006225">
    <property type="entry name" value="PsdUridine_synth_RluC/D"/>
</dbReference>
<accession>A0A455T358</accession>
<evidence type="ECO:0000259" key="8">
    <source>
        <dbReference type="SMART" id="SM00363"/>
    </source>
</evidence>
<gene>
    <name evidence="9" type="ORF">KTA_00030</name>
</gene>
<keyword evidence="5" id="KW-0694">RNA-binding</keyword>
<dbReference type="PROSITE" id="PS01129">
    <property type="entry name" value="PSI_RLU"/>
    <property type="match status" value="1"/>
</dbReference>
<dbReference type="Gene3D" id="3.30.2350.10">
    <property type="entry name" value="Pseudouridine synthase"/>
    <property type="match status" value="1"/>
</dbReference>
<evidence type="ECO:0000256" key="2">
    <source>
        <dbReference type="ARBA" id="ARBA00010876"/>
    </source>
</evidence>
<evidence type="ECO:0000256" key="3">
    <source>
        <dbReference type="ARBA" id="ARBA00023235"/>
    </source>
</evidence>
<dbReference type="GO" id="GO:0120159">
    <property type="term" value="F:rRNA pseudouridine synthase activity"/>
    <property type="evidence" value="ECO:0007669"/>
    <property type="project" value="UniProtKB-ARBA"/>
</dbReference>
<sequence>MSALESTFHRQQAERGESRAATPYGYEVRRQQVSPEEAHQRLDRYVQQLLAPLSRTAVQRLIEEGAVLVNGEREKAGYALRAGDVVEILWRLPQRTTEVMPRALPLEIVYEDDDLLVVNKAAGMVVHPAPGHEDDTLVNALLAYRPQLREVGSGERPGLVHRLDKDTSGLLLVAKHQQALTALAEMMQRHQIHKRYLALVVGQVPLDQGTIEAPIGRDPRNRQLMTVTAHHSREARTHFRVVRRFSQHTLLSVEPETGRTHQIRVHLKAIGYPVAGDPVYGSSSHRLPGLTRQFLHAAQLVLPHPMTGVTLKLEAPLPADLQSVLAREELL</sequence>
<evidence type="ECO:0000313" key="9">
    <source>
        <dbReference type="EMBL" id="BBH91804.1"/>
    </source>
</evidence>
<evidence type="ECO:0000256" key="7">
    <source>
        <dbReference type="SAM" id="MobiDB-lite"/>
    </source>
</evidence>
<protein>
    <recommendedName>
        <fullName evidence="6">Pseudouridine synthase</fullName>
        <ecNumber evidence="6">5.4.99.-</ecNumber>
    </recommendedName>
</protein>
<dbReference type="SMART" id="SM00363">
    <property type="entry name" value="S4"/>
    <property type="match status" value="1"/>
</dbReference>
<dbReference type="Pfam" id="PF00849">
    <property type="entry name" value="PseudoU_synth_2"/>
    <property type="match status" value="1"/>
</dbReference>
<evidence type="ECO:0000256" key="6">
    <source>
        <dbReference type="RuleBase" id="RU362028"/>
    </source>
</evidence>
<feature type="domain" description="RNA-binding S4" evidence="8">
    <location>
        <begin position="40"/>
        <end position="97"/>
    </location>
</feature>
<name>A0A455T358_9CHLR</name>
<evidence type="ECO:0000256" key="4">
    <source>
        <dbReference type="PIRSR" id="PIRSR606225-1"/>
    </source>
</evidence>
<feature type="region of interest" description="Disordered" evidence="7">
    <location>
        <begin position="1"/>
        <end position="25"/>
    </location>
</feature>
<dbReference type="GO" id="GO:0000455">
    <property type="term" value="P:enzyme-directed rRNA pseudouridine synthesis"/>
    <property type="evidence" value="ECO:0007669"/>
    <property type="project" value="UniProtKB-ARBA"/>
</dbReference>
<dbReference type="SUPFAM" id="SSF55120">
    <property type="entry name" value="Pseudouridine synthase"/>
    <property type="match status" value="1"/>
</dbReference>
<dbReference type="PROSITE" id="PS50889">
    <property type="entry name" value="S4"/>
    <property type="match status" value="1"/>
</dbReference>
<reference evidence="9" key="1">
    <citation type="submission" date="2018-12" db="EMBL/GenBank/DDBJ databases">
        <title>Novel natural products biosynthetic potential of the class Ktedonobacteria.</title>
        <authorList>
            <person name="Zheng Y."/>
            <person name="Saitou A."/>
            <person name="Wang C.M."/>
            <person name="Toyoda A."/>
            <person name="Minakuchi Y."/>
            <person name="Sekiguchi Y."/>
            <person name="Ueda K."/>
            <person name="Takano H."/>
            <person name="Sakai Y."/>
            <person name="Yokota A."/>
            <person name="Yabe S."/>
        </authorList>
    </citation>
    <scope>NUCLEOTIDE SEQUENCE</scope>
    <source>
        <strain evidence="9">A3-2</strain>
    </source>
</reference>
<comment type="catalytic activity">
    <reaction evidence="1 6">
        <text>a uridine in RNA = a pseudouridine in RNA</text>
        <dbReference type="Rhea" id="RHEA:48348"/>
        <dbReference type="Rhea" id="RHEA-COMP:12068"/>
        <dbReference type="Rhea" id="RHEA-COMP:12069"/>
        <dbReference type="ChEBI" id="CHEBI:65314"/>
        <dbReference type="ChEBI" id="CHEBI:65315"/>
    </reaction>
</comment>
<dbReference type="AlphaFoldDB" id="A0A455T358"/>
<dbReference type="SUPFAM" id="SSF55174">
    <property type="entry name" value="Alpha-L RNA-binding motif"/>
    <property type="match status" value="1"/>
</dbReference>
<dbReference type="GO" id="GO:0003723">
    <property type="term" value="F:RNA binding"/>
    <property type="evidence" value="ECO:0007669"/>
    <property type="project" value="UniProtKB-KW"/>
</dbReference>
<dbReference type="InterPro" id="IPR050188">
    <property type="entry name" value="RluA_PseudoU_synthase"/>
</dbReference>
<dbReference type="InterPro" id="IPR006224">
    <property type="entry name" value="PsdUridine_synth_RluA-like_CS"/>
</dbReference>
<dbReference type="CDD" id="cd02869">
    <property type="entry name" value="PseudoU_synth_RluA_like"/>
    <property type="match status" value="1"/>
</dbReference>
<proteinExistence type="inferred from homology"/>
<evidence type="ECO:0000256" key="1">
    <source>
        <dbReference type="ARBA" id="ARBA00000073"/>
    </source>
</evidence>
<dbReference type="Pfam" id="PF01479">
    <property type="entry name" value="S4"/>
    <property type="match status" value="1"/>
</dbReference>
<feature type="active site" evidence="4">
    <location>
        <position position="164"/>
    </location>
</feature>
<dbReference type="InterPro" id="IPR036986">
    <property type="entry name" value="S4_RNA-bd_sf"/>
</dbReference>
<keyword evidence="3 6" id="KW-0413">Isomerase</keyword>
<evidence type="ECO:0000256" key="5">
    <source>
        <dbReference type="PROSITE-ProRule" id="PRU00182"/>
    </source>
</evidence>
<feature type="compositionally biased region" description="Basic and acidic residues" evidence="7">
    <location>
        <begin position="7"/>
        <end position="18"/>
    </location>
</feature>
<comment type="similarity">
    <text evidence="2 6">Belongs to the pseudouridine synthase RluA family.</text>
</comment>
<dbReference type="PANTHER" id="PTHR21600:SF44">
    <property type="entry name" value="RIBOSOMAL LARGE SUBUNIT PSEUDOURIDINE SYNTHASE D"/>
    <property type="match status" value="1"/>
</dbReference>
<dbReference type="EC" id="5.4.99.-" evidence="6"/>
<dbReference type="EMBL" id="AP019377">
    <property type="protein sequence ID" value="BBH91804.1"/>
    <property type="molecule type" value="Genomic_DNA"/>
</dbReference>
<dbReference type="InterPro" id="IPR002942">
    <property type="entry name" value="S4_RNA-bd"/>
</dbReference>
<dbReference type="PANTHER" id="PTHR21600">
    <property type="entry name" value="MITOCHONDRIAL RNA PSEUDOURIDINE SYNTHASE"/>
    <property type="match status" value="1"/>
</dbReference>
<dbReference type="NCBIfam" id="TIGR00005">
    <property type="entry name" value="rluA_subfam"/>
    <property type="match status" value="1"/>
</dbReference>
<dbReference type="InterPro" id="IPR020103">
    <property type="entry name" value="PsdUridine_synth_cat_dom_sf"/>
</dbReference>
<comment type="function">
    <text evidence="6">Responsible for synthesis of pseudouridine from uracil.</text>
</comment>
<dbReference type="CDD" id="cd00165">
    <property type="entry name" value="S4"/>
    <property type="match status" value="1"/>
</dbReference>
<dbReference type="InterPro" id="IPR006145">
    <property type="entry name" value="PsdUridine_synth_RsuA/RluA"/>
</dbReference>